<evidence type="ECO:0000256" key="1">
    <source>
        <dbReference type="SAM" id="SignalP"/>
    </source>
</evidence>
<dbReference type="Proteomes" id="UP000265703">
    <property type="component" value="Unassembled WGS sequence"/>
</dbReference>
<comment type="caution">
    <text evidence="2">The sequence shown here is derived from an EMBL/GenBank/DDBJ whole genome shotgun (WGS) entry which is preliminary data.</text>
</comment>
<accession>A0A397RZQ4</accession>
<reference evidence="2 3" key="1">
    <citation type="submission" date="2018-06" db="EMBL/GenBank/DDBJ databases">
        <title>Comparative genomics reveals the genomic features of Rhizophagus irregularis, R. cerebriforme, R. diaphanum and Gigaspora rosea, and their symbiotic lifestyle signature.</title>
        <authorList>
            <person name="Morin E."/>
            <person name="San Clemente H."/>
            <person name="Chen E.C.H."/>
            <person name="De La Providencia I."/>
            <person name="Hainaut M."/>
            <person name="Kuo A."/>
            <person name="Kohler A."/>
            <person name="Murat C."/>
            <person name="Tang N."/>
            <person name="Roy S."/>
            <person name="Loubradou J."/>
            <person name="Henrissat B."/>
            <person name="Grigoriev I.V."/>
            <person name="Corradi N."/>
            <person name="Roux C."/>
            <person name="Martin F.M."/>
        </authorList>
    </citation>
    <scope>NUCLEOTIDE SEQUENCE [LARGE SCALE GENOMIC DNA]</scope>
    <source>
        <strain evidence="2 3">DAOM 227022</strain>
    </source>
</reference>
<dbReference type="AlphaFoldDB" id="A0A397RZQ4"/>
<evidence type="ECO:0000313" key="2">
    <source>
        <dbReference type="EMBL" id="RIA79178.1"/>
    </source>
</evidence>
<feature type="chain" id="PRO_5017340414" evidence="1">
    <location>
        <begin position="29"/>
        <end position="194"/>
    </location>
</feature>
<feature type="signal peptide" evidence="1">
    <location>
        <begin position="1"/>
        <end position="28"/>
    </location>
</feature>
<gene>
    <name evidence="2" type="ORF">C1645_746080</name>
</gene>
<keyword evidence="3" id="KW-1185">Reference proteome</keyword>
<sequence length="194" mass="21661">MFKKNQLFTVLILIFVLRMLEKVSMVYSQEADTSSGYMIKVVKTSETATVGFGINEVGNHPKQYDKEGLLTFVANYANIQTLIDPNRPSVYYRQELSCVTKPVQDCSKRAVPPLTVSDILCLGIINPNSYETKFSASISFDQNAAQPVLTIPPLPNNSNMNPPSPTNPVEAYSTFINIASRLEIINFRYLLILS</sequence>
<protein>
    <submittedName>
        <fullName evidence="2">Uncharacterized protein</fullName>
    </submittedName>
</protein>
<name>A0A397RZQ4_9GLOM</name>
<proteinExistence type="predicted"/>
<organism evidence="2 3">
    <name type="scientific">Glomus cerebriforme</name>
    <dbReference type="NCBI Taxonomy" id="658196"/>
    <lineage>
        <taxon>Eukaryota</taxon>
        <taxon>Fungi</taxon>
        <taxon>Fungi incertae sedis</taxon>
        <taxon>Mucoromycota</taxon>
        <taxon>Glomeromycotina</taxon>
        <taxon>Glomeromycetes</taxon>
        <taxon>Glomerales</taxon>
        <taxon>Glomeraceae</taxon>
        <taxon>Glomus</taxon>
    </lineage>
</organism>
<keyword evidence="1" id="KW-0732">Signal</keyword>
<evidence type="ECO:0000313" key="3">
    <source>
        <dbReference type="Proteomes" id="UP000265703"/>
    </source>
</evidence>
<dbReference type="EMBL" id="QKYT01001487">
    <property type="protein sequence ID" value="RIA79178.1"/>
    <property type="molecule type" value="Genomic_DNA"/>
</dbReference>